<dbReference type="EMBL" id="CP002477">
    <property type="protein sequence ID" value="ADW07981.1"/>
    <property type="molecule type" value="Genomic_DNA"/>
</dbReference>
<feature type="transmembrane region" description="Helical" evidence="1">
    <location>
        <begin position="75"/>
        <end position="97"/>
    </location>
</feature>
<reference evidence="2 3" key="1">
    <citation type="submission" date="2011-01" db="EMBL/GenBank/DDBJ databases">
        <title>Complete sequence of plasmid2 of Streptomyces flavogriseus ATCC 33331.</title>
        <authorList>
            <consortium name="US DOE Joint Genome Institute"/>
            <person name="Lucas S."/>
            <person name="Copeland A."/>
            <person name="Lapidus A."/>
            <person name="Cheng J.-F."/>
            <person name="Goodwin L."/>
            <person name="Pitluck S."/>
            <person name="Davenport K."/>
            <person name="Detter J.C."/>
            <person name="Han C."/>
            <person name="Tapia R."/>
            <person name="Land M."/>
            <person name="Hauser L."/>
            <person name="Kyrpides N."/>
            <person name="Ivanova N."/>
            <person name="Ovchinnikova G."/>
            <person name="Pagani I."/>
            <person name="Brumm P."/>
            <person name="Mead D."/>
            <person name="Woyke T."/>
        </authorList>
    </citation>
    <scope>NUCLEOTIDE SEQUENCE [LARGE SCALE GENOMIC DNA]</scope>
    <source>
        <strain evidence="3">ATCC 33331 / IAF-45CD</strain>
        <plasmid evidence="2 3">pSFLA02</plasmid>
    </source>
</reference>
<sequence>MTRGQWGCVAAPVGGLATGVLGSVLLSAAWRACDVGVNGAANGLALIFYGALLTIISAVWWGALVGYVGRWNLAVALLGGTAGAAVMVWIFVALLHVPNGYRC</sequence>
<accession>A0A8D3WMK4</accession>
<dbReference type="KEGG" id="sfa:Sfla_6684"/>
<organism evidence="2 3">
    <name type="scientific">Streptomyces pratensis (strain ATCC 33331 / IAF-45CD)</name>
    <dbReference type="NCBI Taxonomy" id="591167"/>
    <lineage>
        <taxon>Bacteria</taxon>
        <taxon>Bacillati</taxon>
        <taxon>Actinomycetota</taxon>
        <taxon>Actinomycetes</taxon>
        <taxon>Kitasatosporales</taxon>
        <taxon>Streptomycetaceae</taxon>
        <taxon>Streptomyces</taxon>
    </lineage>
</organism>
<keyword evidence="1" id="KW-0812">Transmembrane</keyword>
<name>A0A8D3WMK4_STRFA</name>
<geneLocation type="plasmid" evidence="2 3">
    <name>pSFLA02</name>
</geneLocation>
<feature type="transmembrane region" description="Helical" evidence="1">
    <location>
        <begin position="47"/>
        <end position="68"/>
    </location>
</feature>
<evidence type="ECO:0000313" key="2">
    <source>
        <dbReference type="EMBL" id="ADW07981.1"/>
    </source>
</evidence>
<dbReference type="Proteomes" id="UP000002066">
    <property type="component" value="Plasmid pSFLA02"/>
</dbReference>
<protein>
    <submittedName>
        <fullName evidence="2">Uncharacterized protein</fullName>
    </submittedName>
</protein>
<keyword evidence="2" id="KW-0614">Plasmid</keyword>
<gene>
    <name evidence="2" type="ORF">Sfla_6684</name>
</gene>
<dbReference type="AlphaFoldDB" id="A0A8D3WMK4"/>
<evidence type="ECO:0000313" key="3">
    <source>
        <dbReference type="Proteomes" id="UP000002066"/>
    </source>
</evidence>
<proteinExistence type="predicted"/>
<evidence type="ECO:0000256" key="1">
    <source>
        <dbReference type="SAM" id="Phobius"/>
    </source>
</evidence>
<keyword evidence="1" id="KW-1133">Transmembrane helix</keyword>
<keyword evidence="1" id="KW-0472">Membrane</keyword>